<feature type="compositionally biased region" description="Polar residues" evidence="7">
    <location>
        <begin position="101"/>
        <end position="123"/>
    </location>
</feature>
<dbReference type="InterPro" id="IPR019406">
    <property type="entry name" value="APLF_PBZ"/>
</dbReference>
<dbReference type="Pfam" id="PF10228">
    <property type="entry name" value="HPF1"/>
    <property type="match status" value="1"/>
</dbReference>
<dbReference type="GO" id="GO:0005634">
    <property type="term" value="C:nucleus"/>
    <property type="evidence" value="ECO:0007669"/>
    <property type="project" value="UniProtKB-SubCell"/>
</dbReference>
<dbReference type="Pfam" id="PF10283">
    <property type="entry name" value="zf-CCHH"/>
    <property type="match status" value="1"/>
</dbReference>
<dbReference type="Proteomes" id="UP000504606">
    <property type="component" value="Unplaced"/>
</dbReference>
<keyword evidence="9" id="KW-1185">Reference proteome</keyword>
<evidence type="ECO:0000256" key="2">
    <source>
        <dbReference type="ARBA" id="ARBA00004286"/>
    </source>
</evidence>
<dbReference type="RefSeq" id="XP_052123839.1">
    <property type="nucleotide sequence ID" value="XM_052267879.1"/>
</dbReference>
<dbReference type="GO" id="GO:0042393">
    <property type="term" value="F:histone binding"/>
    <property type="evidence" value="ECO:0007669"/>
    <property type="project" value="InterPro"/>
</dbReference>
<proteinExistence type="inferred from homology"/>
<dbReference type="GO" id="GO:0072572">
    <property type="term" value="F:poly-ADP-D-ribose binding"/>
    <property type="evidence" value="ECO:0007669"/>
    <property type="project" value="TreeGrafter"/>
</dbReference>
<reference evidence="10" key="1">
    <citation type="submission" date="2025-08" db="UniProtKB">
        <authorList>
            <consortium name="RefSeq"/>
        </authorList>
    </citation>
    <scope>IDENTIFICATION</scope>
    <source>
        <tissue evidence="10">Whole organism</tissue>
    </source>
</reference>
<evidence type="ECO:0000259" key="8">
    <source>
        <dbReference type="Pfam" id="PF10283"/>
    </source>
</evidence>
<comment type="similarity">
    <text evidence="3">Belongs to the HPF1 family.</text>
</comment>
<dbReference type="OrthoDB" id="416496at2759"/>
<dbReference type="GO" id="GO:0006974">
    <property type="term" value="P:DNA damage response"/>
    <property type="evidence" value="ECO:0007669"/>
    <property type="project" value="InterPro"/>
</dbReference>
<evidence type="ECO:0000256" key="4">
    <source>
        <dbReference type="ARBA" id="ARBA00022454"/>
    </source>
</evidence>
<protein>
    <submittedName>
        <fullName evidence="10">Histone PARylation factor 1 isoform X1</fullName>
    </submittedName>
</protein>
<keyword evidence="6" id="KW-0175">Coiled coil</keyword>
<sequence>MAGDTGPSLNCETIQEYQSDARIACKYGNKCYQTNPVHISKYKHPPKVSATAAKGAKRFKRGGPAPKAPPSNASDDEHVSDESTDSASPKRKPPPAKPLGNNESNEGAKPSSSRSTDSPQASEDATDHFNSEPTMPPSPADIKLSIKQKFLFEMPEDFYSFWDFCQSLNGRNPALAFKDVGLELVGPFDLLSSHFKLSDNKRKQPFFLLHWRYYYDPPGFQTVLKGDDQKQFHVGYYRDDPKCMPVFLASNCAAKDGVFLPVAENIFGAVNALLNDSKKSATPFLQPKIQKLQKAIQEYAKEYGFTLEAKTSAMKQRDRKTVCKTFNGLGLLVPVEKKTEVGYRELIETDANLKRILKRIVECEKEDLKEKARDQLQQVVTAANIANDECDFGTSVELGLDLFAFGGSEFEQTALQLLSTGYSLLGRPEFAKVAQVHIKNRKKGSKLDMLSS</sequence>
<dbReference type="CTD" id="54969"/>
<evidence type="ECO:0000256" key="3">
    <source>
        <dbReference type="ARBA" id="ARBA00010803"/>
    </source>
</evidence>
<dbReference type="PANTHER" id="PTHR13386:SF1">
    <property type="entry name" value="HISTONE PARYLATION FACTOR 1"/>
    <property type="match status" value="1"/>
</dbReference>
<dbReference type="GO" id="GO:0005694">
    <property type="term" value="C:chromosome"/>
    <property type="evidence" value="ECO:0007669"/>
    <property type="project" value="UniProtKB-SubCell"/>
</dbReference>
<dbReference type="InterPro" id="IPR019361">
    <property type="entry name" value="HPF1"/>
</dbReference>
<gene>
    <name evidence="10" type="primary">LOC113206099</name>
</gene>
<name>A0A9C6UBS0_FRAOC</name>
<feature type="coiled-coil region" evidence="6">
    <location>
        <begin position="358"/>
        <end position="389"/>
    </location>
</feature>
<evidence type="ECO:0000313" key="10">
    <source>
        <dbReference type="RefSeq" id="XP_052123839.1"/>
    </source>
</evidence>
<evidence type="ECO:0000256" key="1">
    <source>
        <dbReference type="ARBA" id="ARBA00004123"/>
    </source>
</evidence>
<evidence type="ECO:0000256" key="5">
    <source>
        <dbReference type="ARBA" id="ARBA00023242"/>
    </source>
</evidence>
<dbReference type="PANTHER" id="PTHR13386">
    <property type="entry name" value="HISTONE PARYLATION FACTOR 1"/>
    <property type="match status" value="1"/>
</dbReference>
<evidence type="ECO:0000256" key="7">
    <source>
        <dbReference type="SAM" id="MobiDB-lite"/>
    </source>
</evidence>
<dbReference type="GeneID" id="113206099"/>
<accession>A0A9C6UBS0</accession>
<evidence type="ECO:0000256" key="6">
    <source>
        <dbReference type="SAM" id="Coils"/>
    </source>
</evidence>
<organism evidence="9 10">
    <name type="scientific">Frankliniella occidentalis</name>
    <name type="common">Western flower thrips</name>
    <name type="synonym">Euthrips occidentalis</name>
    <dbReference type="NCBI Taxonomy" id="133901"/>
    <lineage>
        <taxon>Eukaryota</taxon>
        <taxon>Metazoa</taxon>
        <taxon>Ecdysozoa</taxon>
        <taxon>Arthropoda</taxon>
        <taxon>Hexapoda</taxon>
        <taxon>Insecta</taxon>
        <taxon>Pterygota</taxon>
        <taxon>Neoptera</taxon>
        <taxon>Paraneoptera</taxon>
        <taxon>Thysanoptera</taxon>
        <taxon>Terebrantia</taxon>
        <taxon>Thripoidea</taxon>
        <taxon>Thripidae</taxon>
        <taxon>Frankliniella</taxon>
    </lineage>
</organism>
<keyword evidence="4" id="KW-0158">Chromosome</keyword>
<dbReference type="AlphaFoldDB" id="A0A9C6UBS0"/>
<comment type="subcellular location">
    <subcellularLocation>
        <location evidence="2">Chromosome</location>
    </subcellularLocation>
    <subcellularLocation>
        <location evidence="1">Nucleus</location>
    </subcellularLocation>
</comment>
<feature type="region of interest" description="Disordered" evidence="7">
    <location>
        <begin position="37"/>
        <end position="140"/>
    </location>
</feature>
<keyword evidence="5" id="KW-0539">Nucleus</keyword>
<evidence type="ECO:0000313" key="9">
    <source>
        <dbReference type="Proteomes" id="UP000504606"/>
    </source>
</evidence>
<feature type="domain" description="PBZ-type" evidence="8">
    <location>
        <begin position="22"/>
        <end position="47"/>
    </location>
</feature>